<dbReference type="Gene3D" id="3.30.2350.20">
    <property type="entry name" value="TruD, catalytic domain"/>
    <property type="match status" value="2"/>
</dbReference>
<dbReference type="Pfam" id="PF01142">
    <property type="entry name" value="TruD"/>
    <property type="match status" value="1"/>
</dbReference>
<dbReference type="EMBL" id="JANCYW010000002">
    <property type="protein sequence ID" value="KAK4534656.1"/>
    <property type="molecule type" value="Genomic_DNA"/>
</dbReference>
<comment type="caution">
    <text evidence="5">The sequence shown here is derived from an EMBL/GenBank/DDBJ whole genome shotgun (WGS) entry which is preliminary data.</text>
</comment>
<feature type="region of interest" description="Disordered" evidence="3">
    <location>
        <begin position="172"/>
        <end position="203"/>
    </location>
</feature>
<reference evidence="5 6" key="1">
    <citation type="submission" date="2022-07" db="EMBL/GenBank/DDBJ databases">
        <title>Genome-wide signatures of adaptation to extreme environments.</title>
        <authorList>
            <person name="Cho C.H."/>
            <person name="Yoon H.S."/>
        </authorList>
    </citation>
    <scope>NUCLEOTIDE SEQUENCE [LARGE SCALE GENOMIC DNA]</scope>
    <source>
        <strain evidence="5 6">DBV 063 E5</strain>
    </source>
</reference>
<feature type="compositionally biased region" description="Basic residues" evidence="3">
    <location>
        <begin position="186"/>
        <end position="195"/>
    </location>
</feature>
<organism evidence="5 6">
    <name type="scientific">Cyanidium caldarium</name>
    <name type="common">Red alga</name>
    <dbReference type="NCBI Taxonomy" id="2771"/>
    <lineage>
        <taxon>Eukaryota</taxon>
        <taxon>Rhodophyta</taxon>
        <taxon>Bangiophyceae</taxon>
        <taxon>Cyanidiales</taxon>
        <taxon>Cyanidiaceae</taxon>
        <taxon>Cyanidium</taxon>
    </lineage>
</organism>
<keyword evidence="2" id="KW-0413">Isomerase</keyword>
<evidence type="ECO:0000259" key="4">
    <source>
        <dbReference type="PROSITE" id="PS50984"/>
    </source>
</evidence>
<name>A0AAV9IRF7_CYACA</name>
<gene>
    <name evidence="5" type="ORF">CDCA_CDCA02G0681</name>
</gene>
<dbReference type="InterPro" id="IPR020103">
    <property type="entry name" value="PsdUridine_synth_cat_dom_sf"/>
</dbReference>
<dbReference type="PANTHER" id="PTHR13326:SF21">
    <property type="entry name" value="PSEUDOURIDYLATE SYNTHASE PUS7L"/>
    <property type="match status" value="1"/>
</dbReference>
<dbReference type="AlphaFoldDB" id="A0AAV9IRF7"/>
<feature type="compositionally biased region" description="Polar residues" evidence="3">
    <location>
        <begin position="113"/>
        <end position="124"/>
    </location>
</feature>
<evidence type="ECO:0000256" key="1">
    <source>
        <dbReference type="ARBA" id="ARBA00007953"/>
    </source>
</evidence>
<dbReference type="PIRSF" id="PIRSF037016">
    <property type="entry name" value="Pseudouridin_synth_euk_prd"/>
    <property type="match status" value="1"/>
</dbReference>
<dbReference type="InterPro" id="IPR001656">
    <property type="entry name" value="PsdUridine_synth_TruD"/>
</dbReference>
<protein>
    <recommendedName>
        <fullName evidence="4">TRUD domain-containing protein</fullName>
    </recommendedName>
</protein>
<comment type="similarity">
    <text evidence="1">Belongs to the pseudouridine synthase TruD family.</text>
</comment>
<dbReference type="GO" id="GO:0001522">
    <property type="term" value="P:pseudouridine synthesis"/>
    <property type="evidence" value="ECO:0007669"/>
    <property type="project" value="InterPro"/>
</dbReference>
<proteinExistence type="inferred from homology"/>
<feature type="region of interest" description="Disordered" evidence="3">
    <location>
        <begin position="113"/>
        <end position="136"/>
    </location>
</feature>
<keyword evidence="6" id="KW-1185">Reference proteome</keyword>
<evidence type="ECO:0000313" key="5">
    <source>
        <dbReference type="EMBL" id="KAK4534656.1"/>
    </source>
</evidence>
<feature type="domain" description="TRUD" evidence="4">
    <location>
        <begin position="336"/>
        <end position="609"/>
    </location>
</feature>
<evidence type="ECO:0000313" key="6">
    <source>
        <dbReference type="Proteomes" id="UP001301350"/>
    </source>
</evidence>
<dbReference type="GO" id="GO:0009982">
    <property type="term" value="F:pseudouridine synthase activity"/>
    <property type="evidence" value="ECO:0007669"/>
    <property type="project" value="InterPro"/>
</dbReference>
<dbReference type="GO" id="GO:0005634">
    <property type="term" value="C:nucleus"/>
    <property type="evidence" value="ECO:0007669"/>
    <property type="project" value="TreeGrafter"/>
</dbReference>
<evidence type="ECO:0000256" key="3">
    <source>
        <dbReference type="SAM" id="MobiDB-lite"/>
    </source>
</evidence>
<dbReference type="InterPro" id="IPR042214">
    <property type="entry name" value="TruD_catalytic"/>
</dbReference>
<dbReference type="GO" id="GO:0003723">
    <property type="term" value="F:RNA binding"/>
    <property type="evidence" value="ECO:0007669"/>
    <property type="project" value="InterPro"/>
</dbReference>
<sequence>MPAVPEADVGITEYVGDHAGFTASFKVLFRDFIVNEVDATGTVLHLTSTELPPVDRCAETLDEIGTPNGGSASGTDHPMEEALAAVRSELVAVFEEAQVDALLAFVQRSLSTRSDPSTSATTFRLSAAADKPGRTRQHEKLRLLGAHFASRTVDGGRVEVYRTTLDGNAWIDPTRRDDARAAQHPRSSRKRGRPAHARDTREQIRRRGGAYLSFLLCKQNADTSDVVLRLARQLHLSASALTHAGTKDRRAVTTQEMRVSAVSARQVQQAAIRAFPERDDNPSRCIRVRVGNFRYVHQPLHLGDLYGNRFTVVLRHVPAASRAAAEQAVASVRQRGFVNYYGLQRFGSRAHATHEIGVALLRGEFRRALDMILETDAGQEEEQLELQEGATCECLSPSVPRIVRAYFQHRDAARALREMDTLPPRQRHRALIERRLLQAEAKYGARDVQAVFHALPRNLRMIYFHAVQSAVWNCMASARLAGGGSDGVRVGDWVIPPGVSGLATAADVDEAGAADDERDHRAGGSKTGFAHGASVHRVTDEDVTTNKYSIFDLVLPVPGTETPPIPCPYAHAAYQAFVQAHGVELMGAAASRIAATYHLRGTYRYVLTRPERLESEWMEHRAYRASLTTTDLDGGTEISTPGEELDSTAASTMCLSLKLEFTLRPAEYATMLLRELTRSASDRDTQTALAANNHSMQVA</sequence>
<dbReference type="Proteomes" id="UP001301350">
    <property type="component" value="Unassembled WGS sequence"/>
</dbReference>
<accession>A0AAV9IRF7</accession>
<dbReference type="PANTHER" id="PTHR13326">
    <property type="entry name" value="TRNA PSEUDOURIDINE SYNTHASE D"/>
    <property type="match status" value="1"/>
</dbReference>
<dbReference type="PROSITE" id="PS50984">
    <property type="entry name" value="TRUD"/>
    <property type="match status" value="1"/>
</dbReference>
<dbReference type="SUPFAM" id="SSF55120">
    <property type="entry name" value="Pseudouridine synthase"/>
    <property type="match status" value="1"/>
</dbReference>
<dbReference type="CDD" id="cd02576">
    <property type="entry name" value="PseudoU_synth_ScPUS7"/>
    <property type="match status" value="1"/>
</dbReference>
<dbReference type="InterPro" id="IPR011760">
    <property type="entry name" value="PsdUridine_synth_TruD_insert"/>
</dbReference>
<evidence type="ECO:0000256" key="2">
    <source>
        <dbReference type="ARBA" id="ARBA00023235"/>
    </source>
</evidence>